<geneLocation type="plasmid" evidence="1 2">
    <name>pRetIE4771b</name>
</geneLocation>
<name>A0A060ICL9_RHIET</name>
<evidence type="ECO:0000313" key="2">
    <source>
        <dbReference type="Proteomes" id="UP000027180"/>
    </source>
</evidence>
<organism evidence="1 2">
    <name type="scientific">Rhizobium etli bv. mimosae str. IE4771</name>
    <dbReference type="NCBI Taxonomy" id="1432050"/>
    <lineage>
        <taxon>Bacteria</taxon>
        <taxon>Pseudomonadati</taxon>
        <taxon>Pseudomonadota</taxon>
        <taxon>Alphaproteobacteria</taxon>
        <taxon>Hyphomicrobiales</taxon>
        <taxon>Rhizobiaceae</taxon>
        <taxon>Rhizobium/Agrobacterium group</taxon>
        <taxon>Rhizobium</taxon>
    </lineage>
</organism>
<sequence length="57" mass="6811">MRTGTRFRYDWMAVALDVTANFPWDLLQLCPQCLQTRYRSSKLRPRSKGQRLSNDFD</sequence>
<dbReference type="HOGENOM" id="CLU_2993552_0_0_5"/>
<dbReference type="KEGG" id="rei:IE4771_PB00081"/>
<dbReference type="AlphaFoldDB" id="A0A060ICL9"/>
<evidence type="ECO:0000313" key="1">
    <source>
        <dbReference type="EMBL" id="AIC29815.1"/>
    </source>
</evidence>
<dbReference type="EMBL" id="CP006988">
    <property type="protein sequence ID" value="AIC29815.1"/>
    <property type="molecule type" value="Genomic_DNA"/>
</dbReference>
<gene>
    <name evidence="1" type="ORF">IE4771_PB00081</name>
</gene>
<keyword evidence="1" id="KW-0614">Plasmid</keyword>
<protein>
    <submittedName>
        <fullName evidence="1">Uncharacterized protein</fullName>
    </submittedName>
</protein>
<dbReference type="Proteomes" id="UP000027180">
    <property type="component" value="Plasmid pRetIE4771b"/>
</dbReference>
<proteinExistence type="predicted"/>
<accession>A0A060ICL9</accession>
<reference evidence="1 2" key="1">
    <citation type="submission" date="2013-12" db="EMBL/GenBank/DDBJ databases">
        <title>Complete genome sequence of Rhizobium etli bv. mimosae IE4771.</title>
        <authorList>
            <person name="Bustos P."/>
            <person name="Santamaria R.I."/>
            <person name="Lozano L."/>
            <person name="Ormeno-Orrillo E."/>
            <person name="Rogel M.A."/>
            <person name="Romero D."/>
            <person name="Cevallos M.A."/>
            <person name="Martinez-Romero E."/>
            <person name="Gonzalez V."/>
        </authorList>
    </citation>
    <scope>NUCLEOTIDE SEQUENCE [LARGE SCALE GENOMIC DNA]</scope>
    <source>
        <strain evidence="1 2">IE4771</strain>
        <plasmid evidence="2">Plasmid pRetIE4771b</plasmid>
    </source>
</reference>